<evidence type="ECO:0000313" key="2">
    <source>
        <dbReference type="EMBL" id="MDF4023431.1"/>
    </source>
</evidence>
<keyword evidence="1" id="KW-0472">Membrane</keyword>
<evidence type="ECO:0000256" key="1">
    <source>
        <dbReference type="SAM" id="Phobius"/>
    </source>
</evidence>
<evidence type="ECO:0000313" key="3">
    <source>
        <dbReference type="Proteomes" id="UP001528850"/>
    </source>
</evidence>
<accession>A0ABT6B5N0</accession>
<dbReference type="RefSeq" id="WP_320551121.1">
    <property type="nucleotide sequence ID" value="NZ_JAQLOK010000002.1"/>
</dbReference>
<keyword evidence="1" id="KW-0812">Transmembrane</keyword>
<name>A0ABT6B5N0_9GAMM</name>
<organism evidence="2 3">
    <name type="scientific">Luteibacter sahnii</name>
    <dbReference type="NCBI Taxonomy" id="3021977"/>
    <lineage>
        <taxon>Bacteria</taxon>
        <taxon>Pseudomonadati</taxon>
        <taxon>Pseudomonadota</taxon>
        <taxon>Gammaproteobacteria</taxon>
        <taxon>Lysobacterales</taxon>
        <taxon>Rhodanobacteraceae</taxon>
        <taxon>Luteibacter</taxon>
    </lineage>
</organism>
<reference evidence="2 3" key="1">
    <citation type="journal article" date="2024" name="Curr. Microbiol.">
        <title>Luteibacter sahnii sp. nov., A Novel Yellow-Colored Xanthomonadin Pigment Producing Probiotic Bacterium from Healthy Rice Seed Microbiome.</title>
        <authorList>
            <person name="Jaiswal G."/>
            <person name="Rana R."/>
            <person name="Nayak P.K."/>
            <person name="Chouhan R."/>
            <person name="Gandhi S.G."/>
            <person name="Patel H.K."/>
            <person name="Patil P.B."/>
        </authorList>
    </citation>
    <scope>NUCLEOTIDE SEQUENCE [LARGE SCALE GENOMIC DNA]</scope>
    <source>
        <strain evidence="2 3">PPL201</strain>
    </source>
</reference>
<gene>
    <name evidence="2" type="ORF">P3W24_00385</name>
</gene>
<sequence>MERLTELHVPPEWEAALTACLDEPLPAPSGLSPWFVTIVILCLAAAFAVGIFLLYP</sequence>
<dbReference type="EMBL" id="JARJJS010000001">
    <property type="protein sequence ID" value="MDF4023431.1"/>
    <property type="molecule type" value="Genomic_DNA"/>
</dbReference>
<comment type="caution">
    <text evidence="2">The sequence shown here is derived from an EMBL/GenBank/DDBJ whole genome shotgun (WGS) entry which is preliminary data.</text>
</comment>
<protein>
    <submittedName>
        <fullName evidence="2">Uncharacterized protein</fullName>
    </submittedName>
</protein>
<proteinExistence type="predicted"/>
<feature type="transmembrane region" description="Helical" evidence="1">
    <location>
        <begin position="34"/>
        <end position="55"/>
    </location>
</feature>
<keyword evidence="1" id="KW-1133">Transmembrane helix</keyword>
<keyword evidence="3" id="KW-1185">Reference proteome</keyword>
<dbReference type="Proteomes" id="UP001528850">
    <property type="component" value="Unassembled WGS sequence"/>
</dbReference>